<name>A0A0E0JR14_ORYPU</name>
<dbReference type="HOGENOM" id="CLU_2744358_0_0_1"/>
<organism evidence="1">
    <name type="scientific">Oryza punctata</name>
    <name type="common">Red rice</name>
    <dbReference type="NCBI Taxonomy" id="4537"/>
    <lineage>
        <taxon>Eukaryota</taxon>
        <taxon>Viridiplantae</taxon>
        <taxon>Streptophyta</taxon>
        <taxon>Embryophyta</taxon>
        <taxon>Tracheophyta</taxon>
        <taxon>Spermatophyta</taxon>
        <taxon>Magnoliopsida</taxon>
        <taxon>Liliopsida</taxon>
        <taxon>Poales</taxon>
        <taxon>Poaceae</taxon>
        <taxon>BOP clade</taxon>
        <taxon>Oryzoideae</taxon>
        <taxon>Oryzeae</taxon>
        <taxon>Oryzinae</taxon>
        <taxon>Oryza</taxon>
    </lineage>
</organism>
<dbReference type="Proteomes" id="UP000026962">
    <property type="component" value="Chromosome 1"/>
</dbReference>
<protein>
    <submittedName>
        <fullName evidence="1">Uncharacterized protein</fullName>
    </submittedName>
</protein>
<accession>A0A0E0JR14</accession>
<proteinExistence type="predicted"/>
<evidence type="ECO:0000313" key="1">
    <source>
        <dbReference type="EnsemblPlants" id="OPUNC01G36120.1"/>
    </source>
</evidence>
<reference evidence="1" key="2">
    <citation type="submission" date="2018-05" db="EMBL/GenBank/DDBJ databases">
        <title>OpunRS2 (Oryza punctata Reference Sequence Version 2).</title>
        <authorList>
            <person name="Zhang J."/>
            <person name="Kudrna D."/>
            <person name="Lee S."/>
            <person name="Talag J."/>
            <person name="Welchert J."/>
            <person name="Wing R.A."/>
        </authorList>
    </citation>
    <scope>NUCLEOTIDE SEQUENCE [LARGE SCALE GENOMIC DNA]</scope>
</reference>
<keyword evidence="2" id="KW-1185">Reference proteome</keyword>
<evidence type="ECO:0000313" key="2">
    <source>
        <dbReference type="Proteomes" id="UP000026962"/>
    </source>
</evidence>
<dbReference type="Gramene" id="OPUNC01G36120.1">
    <property type="protein sequence ID" value="OPUNC01G36120.1"/>
    <property type="gene ID" value="OPUNC01G36120"/>
</dbReference>
<reference evidence="1" key="1">
    <citation type="submission" date="2015-04" db="UniProtKB">
        <authorList>
            <consortium name="EnsemblPlants"/>
        </authorList>
    </citation>
    <scope>IDENTIFICATION</scope>
</reference>
<sequence length="71" mass="7870">MAWGRRRPARGKEEATIRPWLNIVLGTGNGILLVGGEVKTLEHHNNISQVFLRILISTLTIQTGLESLHVS</sequence>
<dbReference type="EnsemblPlants" id="OPUNC01G36120.1">
    <property type="protein sequence ID" value="OPUNC01G36120.1"/>
    <property type="gene ID" value="OPUNC01G36120"/>
</dbReference>
<dbReference type="AlphaFoldDB" id="A0A0E0JR14"/>